<protein>
    <submittedName>
        <fullName evidence="2">Uncharacterized protein</fullName>
    </submittedName>
</protein>
<evidence type="ECO:0000313" key="2">
    <source>
        <dbReference type="EMBL" id="KPQ41100.1"/>
    </source>
</evidence>
<organism evidence="2 3">
    <name type="scientific">Candidatus Methanoperedens nitratireducens</name>
    <dbReference type="NCBI Taxonomy" id="1392998"/>
    <lineage>
        <taxon>Archaea</taxon>
        <taxon>Methanobacteriati</taxon>
        <taxon>Methanobacteriota</taxon>
        <taxon>Stenosarchaea group</taxon>
        <taxon>Methanomicrobia</taxon>
        <taxon>Methanosarcinales</taxon>
        <taxon>ANME-2 cluster</taxon>
        <taxon>Candidatus Methanoperedentaceae</taxon>
        <taxon>Candidatus Methanoperedens</taxon>
    </lineage>
</organism>
<dbReference type="AlphaFoldDB" id="A0A0P7Z9Y2"/>
<name>A0A0P7Z9Y2_9EURY</name>
<comment type="caution">
    <text evidence="2">The sequence shown here is derived from an EMBL/GenBank/DDBJ whole genome shotgun (WGS) entry which is preliminary data.</text>
</comment>
<evidence type="ECO:0000313" key="3">
    <source>
        <dbReference type="Proteomes" id="UP000050360"/>
    </source>
</evidence>
<reference evidence="2 3" key="1">
    <citation type="submission" date="2015-09" db="EMBL/GenBank/DDBJ databases">
        <title>A metagenomics-based metabolic model of nitrate-dependent anaerobic oxidation of methane by Methanoperedens-like archaea.</title>
        <authorList>
            <person name="Arshad A."/>
            <person name="Speth D.R."/>
            <person name="De Graaf R.M."/>
            <person name="Op Den Camp H.J."/>
            <person name="Jetten M.S."/>
            <person name="Welte C.U."/>
        </authorList>
    </citation>
    <scope>NUCLEOTIDE SEQUENCE [LARGE SCALE GENOMIC DNA]</scope>
</reference>
<dbReference type="Proteomes" id="UP000050360">
    <property type="component" value="Unassembled WGS sequence"/>
</dbReference>
<gene>
    <name evidence="2" type="ORF">MPEBLZ_04356</name>
</gene>
<keyword evidence="1" id="KW-0472">Membrane</keyword>
<sequence length="127" mass="14121">MKAHHISLYLIMFSFSIVIVVSSGIFGDIQLKQYDGPDILGVIRAFAPATTESLAYNVIAISAFGLLIYTLSPIVSILIYSTILMDFYLPLLGAPYAFTVPLTVGTWLMFILGYNQYKGRTSLREQE</sequence>
<dbReference type="EMBL" id="LKCM01000440">
    <property type="protein sequence ID" value="KPQ41100.1"/>
    <property type="molecule type" value="Genomic_DNA"/>
</dbReference>
<feature type="transmembrane region" description="Helical" evidence="1">
    <location>
        <begin position="54"/>
        <end position="81"/>
    </location>
</feature>
<proteinExistence type="predicted"/>
<feature type="transmembrane region" description="Helical" evidence="1">
    <location>
        <begin position="6"/>
        <end position="26"/>
    </location>
</feature>
<accession>A0A0P7Z9Y2</accession>
<evidence type="ECO:0000256" key="1">
    <source>
        <dbReference type="SAM" id="Phobius"/>
    </source>
</evidence>
<keyword evidence="1" id="KW-0812">Transmembrane</keyword>
<keyword evidence="1" id="KW-1133">Transmembrane helix</keyword>
<feature type="transmembrane region" description="Helical" evidence="1">
    <location>
        <begin position="87"/>
        <end position="114"/>
    </location>
</feature>